<keyword evidence="10" id="KW-1185">Reference proteome</keyword>
<keyword evidence="5" id="KW-0863">Zinc-finger</keyword>
<accession>A0ABP9Z7W4</accession>
<evidence type="ECO:0000256" key="7">
    <source>
        <dbReference type="ARBA" id="ARBA00022833"/>
    </source>
</evidence>
<dbReference type="Gene3D" id="1.20.120.1750">
    <property type="match status" value="1"/>
</dbReference>
<keyword evidence="7" id="KW-0862">Zinc</keyword>
<dbReference type="Pfam" id="PF26200">
    <property type="entry name" value="Rcat_RNF216"/>
    <property type="match status" value="1"/>
</dbReference>
<evidence type="ECO:0000256" key="2">
    <source>
        <dbReference type="ARBA" id="ARBA00022679"/>
    </source>
</evidence>
<evidence type="ECO:0000256" key="6">
    <source>
        <dbReference type="ARBA" id="ARBA00022786"/>
    </source>
</evidence>
<dbReference type="InterPro" id="IPR013083">
    <property type="entry name" value="Znf_RING/FYVE/PHD"/>
</dbReference>
<dbReference type="PANTHER" id="PTHR22770:SF42">
    <property type="entry name" value="FINGER PROTEIN (ZIN), PUTATIVE (AFU_ORTHOLOGUE AFUA_4G03910)-RELATED"/>
    <property type="match status" value="1"/>
</dbReference>
<comment type="caution">
    <text evidence="9">The sequence shown here is derived from an EMBL/GenBank/DDBJ whole genome shotgun (WGS) entry which is preliminary data.</text>
</comment>
<evidence type="ECO:0000256" key="1">
    <source>
        <dbReference type="ARBA" id="ARBA00004906"/>
    </source>
</evidence>
<reference evidence="9 10" key="1">
    <citation type="submission" date="2024-04" db="EMBL/GenBank/DDBJ databases">
        <title>genome sequences of Mucor flavus KT1a and Helicostylum pulchrum KT1b strains isolated from the surface of a dry-aged beef.</title>
        <authorList>
            <person name="Toyotome T."/>
            <person name="Hosono M."/>
            <person name="Torimaru M."/>
            <person name="Fukuda K."/>
            <person name="Mikami N."/>
        </authorList>
    </citation>
    <scope>NUCLEOTIDE SEQUENCE [LARGE SCALE GENOMIC DNA]</scope>
    <source>
        <strain evidence="9 10">KT1a</strain>
    </source>
</reference>
<dbReference type="CDD" id="cd20353">
    <property type="entry name" value="Rcat_RBR_RNF216"/>
    <property type="match status" value="1"/>
</dbReference>
<dbReference type="Gene3D" id="3.30.40.10">
    <property type="entry name" value="Zinc/RING finger domain, C3HC4 (zinc finger)"/>
    <property type="match status" value="1"/>
</dbReference>
<gene>
    <name evidence="9" type="ORF">MFLAVUS_008667</name>
</gene>
<dbReference type="CDD" id="cd16630">
    <property type="entry name" value="RING-HC_RBR_RNF216"/>
    <property type="match status" value="1"/>
</dbReference>
<sequence>MKKPAIKKAIDEQHVHQLLALFPKGDPEYFQSCLEHYIENPVENVAEKIIHHLGGHYPQLPIPTQPHDNRLNACLRILALDLFPDCDISYLRELIFGFRYAHIEHVVDTLLSIGKWPERLDYGKIDPCEEIRSERYKLQAQIQLIQDFPQIWKSSIRAVLAENNWDYLKCFDQLKEMGSGGFWNTLRNFFFHWSSTASSSSSSSIRLKKQAVTDFHLKQQLNALRQRGIDLQLQSDETFAHKINLIEYTDQNQLMTCDCCYSDCTFEKLSFCSEGNHSFCHTCLVHYMSEGLFGQGELRGKASIQCISSTDECHGSFPPSTLKKILPGDMWTAYETSLLDGSMDDHQRIQCCGCAYFELDESTKPLETTLVYASKMIQNISRWIMVVEFVLMAYALYIHNNTCIIFLTLLLPIRYYSFYQWDIKNDLEIAYQRVSTARRGALFKCRNSACNTVTCLRCRRPVRGAHTCWEKETDGLRLYVEKAMADAVKRTCPNCSLSFQKSYGCNKIVCKCGYAMCYVCRKDIGKESYAHFCDHFRDQPGTKCTQCKKCDLYKTAPDDEAVQLAAAKAKTQYLQAHPEVARNTNIVIGPKSAFDRLDGLRQEFVIMCLERGLQYIV</sequence>
<dbReference type="InterPro" id="IPR047544">
    <property type="entry name" value="RING-HC_RBR_RNF216"/>
</dbReference>
<evidence type="ECO:0000313" key="9">
    <source>
        <dbReference type="EMBL" id="GAA5815161.1"/>
    </source>
</evidence>
<dbReference type="EMBL" id="BAABUK010000024">
    <property type="protein sequence ID" value="GAA5815161.1"/>
    <property type="molecule type" value="Genomic_DNA"/>
</dbReference>
<dbReference type="InterPro" id="IPR044066">
    <property type="entry name" value="TRIAD_supradom"/>
</dbReference>
<dbReference type="Proteomes" id="UP001473302">
    <property type="component" value="Unassembled WGS sequence"/>
</dbReference>
<organism evidence="9 10">
    <name type="scientific">Mucor flavus</name>
    <dbReference type="NCBI Taxonomy" id="439312"/>
    <lineage>
        <taxon>Eukaryota</taxon>
        <taxon>Fungi</taxon>
        <taxon>Fungi incertae sedis</taxon>
        <taxon>Mucoromycota</taxon>
        <taxon>Mucoromycotina</taxon>
        <taxon>Mucoromycetes</taxon>
        <taxon>Mucorales</taxon>
        <taxon>Mucorineae</taxon>
        <taxon>Mucoraceae</taxon>
        <taxon>Mucor</taxon>
    </lineage>
</organism>
<protein>
    <recommendedName>
        <fullName evidence="8">RING-type domain-containing protein</fullName>
    </recommendedName>
</protein>
<evidence type="ECO:0000259" key="8">
    <source>
        <dbReference type="PROSITE" id="PS51873"/>
    </source>
</evidence>
<evidence type="ECO:0000256" key="4">
    <source>
        <dbReference type="ARBA" id="ARBA00022737"/>
    </source>
</evidence>
<dbReference type="Pfam" id="PF26191">
    <property type="entry name" value="RING-HC_RBR_RNF216"/>
    <property type="match status" value="1"/>
</dbReference>
<dbReference type="PANTHER" id="PTHR22770">
    <property type="entry name" value="UBIQUITIN CONJUGATING ENZYME 7 INTERACTING PROTEIN-RELATED"/>
    <property type="match status" value="1"/>
</dbReference>
<keyword evidence="4" id="KW-0677">Repeat</keyword>
<keyword evidence="3" id="KW-0479">Metal-binding</keyword>
<dbReference type="PROSITE" id="PS51873">
    <property type="entry name" value="TRIAD"/>
    <property type="match status" value="1"/>
</dbReference>
<keyword evidence="2" id="KW-0808">Transferase</keyword>
<keyword evidence="6" id="KW-0833">Ubl conjugation pathway</keyword>
<dbReference type="SUPFAM" id="SSF57850">
    <property type="entry name" value="RING/U-box"/>
    <property type="match status" value="1"/>
</dbReference>
<proteinExistence type="predicted"/>
<dbReference type="InterPro" id="IPR051628">
    <property type="entry name" value="LUBAC_E3_Ligases"/>
</dbReference>
<dbReference type="InterPro" id="IPR047546">
    <property type="entry name" value="Rcat_RBR_RNF216"/>
</dbReference>
<evidence type="ECO:0000256" key="5">
    <source>
        <dbReference type="ARBA" id="ARBA00022771"/>
    </source>
</evidence>
<evidence type="ECO:0000313" key="10">
    <source>
        <dbReference type="Proteomes" id="UP001473302"/>
    </source>
</evidence>
<name>A0ABP9Z7W4_9FUNG</name>
<evidence type="ECO:0000256" key="3">
    <source>
        <dbReference type="ARBA" id="ARBA00022723"/>
    </source>
</evidence>
<comment type="pathway">
    <text evidence="1">Protein modification; protein ubiquitination.</text>
</comment>
<feature type="domain" description="RING-type" evidence="8">
    <location>
        <begin position="253"/>
        <end position="548"/>
    </location>
</feature>